<dbReference type="PaxDb" id="55529-EKX51410"/>
<dbReference type="Proteomes" id="UP000011087">
    <property type="component" value="Unassembled WGS sequence"/>
</dbReference>
<evidence type="ECO:0000256" key="2">
    <source>
        <dbReference type="ARBA" id="ARBA00022801"/>
    </source>
</evidence>
<reference evidence="7" key="2">
    <citation type="submission" date="2012-11" db="EMBL/GenBank/DDBJ databases">
        <authorList>
            <person name="Kuo A."/>
            <person name="Curtis B.A."/>
            <person name="Tanifuji G."/>
            <person name="Burki F."/>
            <person name="Gruber A."/>
            <person name="Irimia M."/>
            <person name="Maruyama S."/>
            <person name="Arias M.C."/>
            <person name="Ball S.G."/>
            <person name="Gile G.H."/>
            <person name="Hirakawa Y."/>
            <person name="Hopkins J.F."/>
            <person name="Rensing S.A."/>
            <person name="Schmutz J."/>
            <person name="Symeonidi A."/>
            <person name="Elias M."/>
            <person name="Eveleigh R.J."/>
            <person name="Herman E.K."/>
            <person name="Klute M.J."/>
            <person name="Nakayama T."/>
            <person name="Obornik M."/>
            <person name="Reyes-Prieto A."/>
            <person name="Armbrust E.V."/>
            <person name="Aves S.J."/>
            <person name="Beiko R.G."/>
            <person name="Coutinho P."/>
            <person name="Dacks J.B."/>
            <person name="Durnford D.G."/>
            <person name="Fast N.M."/>
            <person name="Green B.R."/>
            <person name="Grisdale C."/>
            <person name="Hempe F."/>
            <person name="Henrissat B."/>
            <person name="Hoppner M.P."/>
            <person name="Ishida K.-I."/>
            <person name="Kim E."/>
            <person name="Koreny L."/>
            <person name="Kroth P.G."/>
            <person name="Liu Y."/>
            <person name="Malik S.-B."/>
            <person name="Maier U.G."/>
            <person name="McRose D."/>
            <person name="Mock T."/>
            <person name="Neilson J.A."/>
            <person name="Onodera N.T."/>
            <person name="Poole A.M."/>
            <person name="Pritham E.J."/>
            <person name="Richards T.A."/>
            <person name="Rocap G."/>
            <person name="Roy S.W."/>
            <person name="Sarai C."/>
            <person name="Schaack S."/>
            <person name="Shirato S."/>
            <person name="Slamovits C.H."/>
            <person name="Spencer D.F."/>
            <person name="Suzuki S."/>
            <person name="Worden A.Z."/>
            <person name="Zauner S."/>
            <person name="Barry K."/>
            <person name="Bell C."/>
            <person name="Bharti A.K."/>
            <person name="Crow J.A."/>
            <person name="Grimwood J."/>
            <person name="Kramer R."/>
            <person name="Lindquist E."/>
            <person name="Lucas S."/>
            <person name="Salamov A."/>
            <person name="McFadden G.I."/>
            <person name="Lane C.E."/>
            <person name="Keeling P.J."/>
            <person name="Gray M.W."/>
            <person name="Grigoriev I.V."/>
            <person name="Archibald J.M."/>
        </authorList>
    </citation>
    <scope>NUCLEOTIDE SEQUENCE</scope>
    <source>
        <strain evidence="7">CCMP2712</strain>
    </source>
</reference>
<dbReference type="PANTHER" id="PTHR43798">
    <property type="entry name" value="MONOACYLGLYCEROL LIPASE"/>
    <property type="match status" value="1"/>
</dbReference>
<accession>L1JT90</accession>
<dbReference type="InterPro" id="IPR000073">
    <property type="entry name" value="AB_hydrolase_1"/>
</dbReference>
<keyword evidence="7" id="KW-1185">Reference proteome</keyword>
<dbReference type="GeneID" id="17308098"/>
<dbReference type="InterPro" id="IPR002410">
    <property type="entry name" value="Peptidase_S33"/>
</dbReference>
<organism evidence="5">
    <name type="scientific">Guillardia theta (strain CCMP2712)</name>
    <name type="common">Cryptophyte</name>
    <dbReference type="NCBI Taxonomy" id="905079"/>
    <lineage>
        <taxon>Eukaryota</taxon>
        <taxon>Cryptophyceae</taxon>
        <taxon>Pyrenomonadales</taxon>
        <taxon>Geminigeraceae</taxon>
        <taxon>Guillardia</taxon>
    </lineage>
</organism>
<dbReference type="PRINTS" id="PR00793">
    <property type="entry name" value="PROAMNOPTASE"/>
</dbReference>
<dbReference type="AlphaFoldDB" id="L1JT90"/>
<evidence type="ECO:0000256" key="1">
    <source>
        <dbReference type="ARBA" id="ARBA00010088"/>
    </source>
</evidence>
<proteinExistence type="inferred from homology"/>
<feature type="signal peptide" evidence="3">
    <location>
        <begin position="1"/>
        <end position="18"/>
    </location>
</feature>
<dbReference type="SUPFAM" id="SSF53474">
    <property type="entry name" value="alpha/beta-Hydrolases"/>
    <property type="match status" value="1"/>
</dbReference>
<evidence type="ECO:0000313" key="6">
    <source>
        <dbReference type="EnsemblProtists" id="EKX51410"/>
    </source>
</evidence>
<dbReference type="HOGENOM" id="CLU_1291957_0_0_1"/>
<dbReference type="EnsemblProtists" id="EKX51410">
    <property type="protein sequence ID" value="EKX51410"/>
    <property type="gene ID" value="GUITHDRAFT_150894"/>
</dbReference>
<dbReference type="GO" id="GO:0016020">
    <property type="term" value="C:membrane"/>
    <property type="evidence" value="ECO:0007669"/>
    <property type="project" value="TreeGrafter"/>
</dbReference>
<dbReference type="EMBL" id="JH992975">
    <property type="protein sequence ID" value="EKX51410.1"/>
    <property type="molecule type" value="Genomic_DNA"/>
</dbReference>
<dbReference type="InterPro" id="IPR029058">
    <property type="entry name" value="AB_hydrolase_fold"/>
</dbReference>
<feature type="chain" id="PRO_5008771731" description="AB hydrolase-1 domain-containing protein" evidence="3">
    <location>
        <begin position="19"/>
        <end position="214"/>
    </location>
</feature>
<evidence type="ECO:0000313" key="7">
    <source>
        <dbReference type="Proteomes" id="UP000011087"/>
    </source>
</evidence>
<reference evidence="6" key="3">
    <citation type="submission" date="2015-06" db="UniProtKB">
        <authorList>
            <consortium name="EnsemblProtists"/>
        </authorList>
    </citation>
    <scope>IDENTIFICATION</scope>
</reference>
<evidence type="ECO:0000256" key="3">
    <source>
        <dbReference type="SAM" id="SignalP"/>
    </source>
</evidence>
<feature type="non-terminal residue" evidence="5">
    <location>
        <position position="214"/>
    </location>
</feature>
<dbReference type="RefSeq" id="XP_005838390.1">
    <property type="nucleotide sequence ID" value="XM_005838333.1"/>
</dbReference>
<name>L1JT90_GUITC</name>
<keyword evidence="2" id="KW-0378">Hydrolase</keyword>
<dbReference type="GO" id="GO:0008233">
    <property type="term" value="F:peptidase activity"/>
    <property type="evidence" value="ECO:0007669"/>
    <property type="project" value="InterPro"/>
</dbReference>
<dbReference type="KEGG" id="gtt:GUITHDRAFT_150894"/>
<dbReference type="InterPro" id="IPR050266">
    <property type="entry name" value="AB_hydrolase_sf"/>
</dbReference>
<evidence type="ECO:0000259" key="4">
    <source>
        <dbReference type="Pfam" id="PF00561"/>
    </source>
</evidence>
<dbReference type="OrthoDB" id="190201at2759"/>
<dbReference type="Pfam" id="PF00561">
    <property type="entry name" value="Abhydrolase_1"/>
    <property type="match status" value="1"/>
</dbReference>
<sequence>MRSTRLLSLLSLFLLADGETRTSRVSPGMFAFMGTCGGLRAGCFKVNTMLMRQRAKSAIKRSLEMKEEGSLRVRGYSIWYGVSKAADDRSSALPVVVLHGGPGVPSHYLEPLEGLNQMGGRSVFFYDQLGCGRSDEPEEEEFYSVRQSAEDAATMLSHFAEFHGLLEAGGFHLLGHSWGGCLAAEVVMRHLAHHPKLLSGLKSVILASSPASPA</sequence>
<dbReference type="PANTHER" id="PTHR43798:SF33">
    <property type="entry name" value="HYDROLASE, PUTATIVE (AFU_ORTHOLOGUE AFUA_2G14860)-RELATED"/>
    <property type="match status" value="1"/>
</dbReference>
<dbReference type="Gene3D" id="3.40.50.1820">
    <property type="entry name" value="alpha/beta hydrolase"/>
    <property type="match status" value="1"/>
</dbReference>
<feature type="domain" description="AB hydrolase-1" evidence="4">
    <location>
        <begin position="94"/>
        <end position="208"/>
    </location>
</feature>
<comment type="similarity">
    <text evidence="1">Belongs to the peptidase S33 family.</text>
</comment>
<evidence type="ECO:0000313" key="5">
    <source>
        <dbReference type="EMBL" id="EKX51410.1"/>
    </source>
</evidence>
<dbReference type="eggNOG" id="ENOG502S8ER">
    <property type="taxonomic scope" value="Eukaryota"/>
</dbReference>
<protein>
    <recommendedName>
        <fullName evidence="4">AB hydrolase-1 domain-containing protein</fullName>
    </recommendedName>
</protein>
<reference evidence="5 7" key="1">
    <citation type="journal article" date="2012" name="Nature">
        <title>Algal genomes reveal evolutionary mosaicism and the fate of nucleomorphs.</title>
        <authorList>
            <consortium name="DOE Joint Genome Institute"/>
            <person name="Curtis B.A."/>
            <person name="Tanifuji G."/>
            <person name="Burki F."/>
            <person name="Gruber A."/>
            <person name="Irimia M."/>
            <person name="Maruyama S."/>
            <person name="Arias M.C."/>
            <person name="Ball S.G."/>
            <person name="Gile G.H."/>
            <person name="Hirakawa Y."/>
            <person name="Hopkins J.F."/>
            <person name="Kuo A."/>
            <person name="Rensing S.A."/>
            <person name="Schmutz J."/>
            <person name="Symeonidi A."/>
            <person name="Elias M."/>
            <person name="Eveleigh R.J."/>
            <person name="Herman E.K."/>
            <person name="Klute M.J."/>
            <person name="Nakayama T."/>
            <person name="Obornik M."/>
            <person name="Reyes-Prieto A."/>
            <person name="Armbrust E.V."/>
            <person name="Aves S.J."/>
            <person name="Beiko R.G."/>
            <person name="Coutinho P."/>
            <person name="Dacks J.B."/>
            <person name="Durnford D.G."/>
            <person name="Fast N.M."/>
            <person name="Green B.R."/>
            <person name="Grisdale C.J."/>
            <person name="Hempel F."/>
            <person name="Henrissat B."/>
            <person name="Hoppner M.P."/>
            <person name="Ishida K."/>
            <person name="Kim E."/>
            <person name="Koreny L."/>
            <person name="Kroth P.G."/>
            <person name="Liu Y."/>
            <person name="Malik S.B."/>
            <person name="Maier U.G."/>
            <person name="McRose D."/>
            <person name="Mock T."/>
            <person name="Neilson J.A."/>
            <person name="Onodera N.T."/>
            <person name="Poole A.M."/>
            <person name="Pritham E.J."/>
            <person name="Richards T.A."/>
            <person name="Rocap G."/>
            <person name="Roy S.W."/>
            <person name="Sarai C."/>
            <person name="Schaack S."/>
            <person name="Shirato S."/>
            <person name="Slamovits C.H."/>
            <person name="Spencer D.F."/>
            <person name="Suzuki S."/>
            <person name="Worden A.Z."/>
            <person name="Zauner S."/>
            <person name="Barry K."/>
            <person name="Bell C."/>
            <person name="Bharti A.K."/>
            <person name="Crow J.A."/>
            <person name="Grimwood J."/>
            <person name="Kramer R."/>
            <person name="Lindquist E."/>
            <person name="Lucas S."/>
            <person name="Salamov A."/>
            <person name="McFadden G.I."/>
            <person name="Lane C.E."/>
            <person name="Keeling P.J."/>
            <person name="Gray M.W."/>
            <person name="Grigoriev I.V."/>
            <person name="Archibald J.M."/>
        </authorList>
    </citation>
    <scope>NUCLEOTIDE SEQUENCE</scope>
    <source>
        <strain evidence="5 7">CCMP2712</strain>
    </source>
</reference>
<dbReference type="STRING" id="905079.L1JT90"/>
<gene>
    <name evidence="5" type="ORF">GUITHDRAFT_150894</name>
</gene>
<dbReference type="GO" id="GO:0006508">
    <property type="term" value="P:proteolysis"/>
    <property type="evidence" value="ECO:0007669"/>
    <property type="project" value="InterPro"/>
</dbReference>
<keyword evidence="3" id="KW-0732">Signal</keyword>